<dbReference type="Proteomes" id="UP000078447">
    <property type="component" value="Unassembled WGS sequence"/>
</dbReference>
<dbReference type="RefSeq" id="WP_028105285.1">
    <property type="nucleotide sequence ID" value="NZ_LVVL01000019.1"/>
</dbReference>
<accession>A0ABX2V529</accession>
<dbReference type="EMBL" id="LVVL01000019">
    <property type="protein sequence ID" value="OAN10137.1"/>
    <property type="molecule type" value="Genomic_DNA"/>
</dbReference>
<reference evidence="1 2" key="1">
    <citation type="submission" date="2016-03" db="EMBL/GenBank/DDBJ databases">
        <authorList>
            <person name="Cho S.-Y."/>
            <person name="Lim S."/>
            <person name="Kim H."/>
            <person name="Soh E.H."/>
            <person name="Moon J.S."/>
        </authorList>
    </citation>
    <scope>NUCLEOTIDE SEQUENCE [LARGE SCALE GENOMIC DNA]</scope>
    <source>
        <strain evidence="1 2">KCTC 3810</strain>
    </source>
</reference>
<proteinExistence type="predicted"/>
<gene>
    <name evidence="1" type="ORF">A3783_15350</name>
</gene>
<keyword evidence="2" id="KW-1185">Reference proteome</keyword>
<evidence type="ECO:0000313" key="2">
    <source>
        <dbReference type="Proteomes" id="UP000078447"/>
    </source>
</evidence>
<sequence length="483" mass="56401">MSKPQKKVLFDLLYPLVVDGVEKVKVVVGNNKLKNYSYTPYYFNYPIVTYWPNGMPNFSTTFFSESSSPIEYENFFESQNEKTPSIVLEELINYKEVFSYLYENEKYQMVYRYPDETNEEKSDLNLLEITINNHIKGLVSRSLHHWGEEVELTKEKFSEIYMPFENSIYLDNLSVSFYIPILFLKFDFDSFEINKNLFIEKLDEKMQLSRNGINSFIKNINEPLLSCATHALVIDGYNLPNGSRFENSRILKNPNSYPLEIINDFFNALRMVIDHPTGYAQVITKQIDWTYSYKADLINLSGGLIDAFPHEFKENYWLRPSIPSISMEELRSIIAIYNGLKEKGNKKIQLACKRLESCYLRKDERDIIIDAVIGLESLLSDSEKGEITHKLSMRIAFLLQLSSLNQSKLEIFINMKHIYSFRSLIVHGDLKWEKKRKIELESLGSILTADLAVMYLKECIVVILQNKEYTDAKMIDMKMILSN</sequence>
<comment type="caution">
    <text evidence="1">The sequence shown here is derived from an EMBL/GenBank/DDBJ whole genome shotgun (WGS) entry which is preliminary data.</text>
</comment>
<name>A0ABX2V529_9BACL</name>
<organism evidence="1 2">
    <name type="scientific">Exiguobacterium undae</name>
    <dbReference type="NCBI Taxonomy" id="169177"/>
    <lineage>
        <taxon>Bacteria</taxon>
        <taxon>Bacillati</taxon>
        <taxon>Bacillota</taxon>
        <taxon>Bacilli</taxon>
        <taxon>Bacillales</taxon>
        <taxon>Bacillales Family XII. Incertae Sedis</taxon>
        <taxon>Exiguobacterium</taxon>
    </lineage>
</organism>
<evidence type="ECO:0008006" key="3">
    <source>
        <dbReference type="Google" id="ProtNLM"/>
    </source>
</evidence>
<protein>
    <recommendedName>
        <fullName evidence="3">Apea-like HEPN domain-containing protein</fullName>
    </recommendedName>
</protein>
<evidence type="ECO:0000313" key="1">
    <source>
        <dbReference type="EMBL" id="OAN10137.1"/>
    </source>
</evidence>